<keyword evidence="3" id="KW-1185">Reference proteome</keyword>
<evidence type="ECO:0000259" key="1">
    <source>
        <dbReference type="Pfam" id="PF15445"/>
    </source>
</evidence>
<dbReference type="Proteomes" id="UP000027581">
    <property type="component" value="Unassembled WGS sequence"/>
</dbReference>
<feature type="non-terminal residue" evidence="2">
    <location>
        <position position="305"/>
    </location>
</feature>
<sequence>KKPKSPVDLLSVLDIHKGDYGMPTLKSKNRYIPYKSAQYRGKTYLYVEGDTDEDKYIGDITSSDITSSESEYEEFDINDIYPYQSPKYKTLIDVVLEPSKRDTQNDITSDNTPSNKFTDEEWNQLKQDFISNMLQSEQKDVPNNYTSGNFTLNTQPNTLYFDKPQEKSFIMSIHDRNLLSGEEISYNVNMSTNNDIPISSKNDVYSGIDLINDSLNSGNQPIDIYDEILKRKENELFGTNHPKNTSNNSVAKLTNSDDPLLNQLNLFHKWLDRHRDMCEKWEKGNKEELLDKLKEEWNKDNNNSG</sequence>
<dbReference type="EMBL" id="HG810677">
    <property type="protein sequence ID" value="CDO61981.1"/>
    <property type="molecule type" value="Genomic_DNA"/>
</dbReference>
<dbReference type="AlphaFoldDB" id="A0A060RML4"/>
<dbReference type="InterPro" id="IPR044932">
    <property type="entry name" value="PfEMP1_ATS_sf"/>
</dbReference>
<gene>
    <name evidence="2" type="primary">VAR</name>
    <name evidence="2" type="ORF">PRCDC_0061000</name>
</gene>
<dbReference type="VEuPathDB" id="PlasmoDB:PRCDC_0061000"/>
<organism evidence="2 3">
    <name type="scientific">Plasmodium reichenowi</name>
    <dbReference type="NCBI Taxonomy" id="5854"/>
    <lineage>
        <taxon>Eukaryota</taxon>
        <taxon>Sar</taxon>
        <taxon>Alveolata</taxon>
        <taxon>Apicomplexa</taxon>
        <taxon>Aconoidasida</taxon>
        <taxon>Haemosporida</taxon>
        <taxon>Plasmodiidae</taxon>
        <taxon>Plasmodium</taxon>
        <taxon>Plasmodium (Laverania)</taxon>
    </lineage>
</organism>
<evidence type="ECO:0000313" key="3">
    <source>
        <dbReference type="Proteomes" id="UP000027581"/>
    </source>
</evidence>
<dbReference type="VEuPathDB" id="PlasmoDB:PRG01_0014700"/>
<dbReference type="FunFam" id="1.10.1900.40:FF:000001">
    <property type="entry name" value="Erythrocyte membrane protein 1"/>
    <property type="match status" value="1"/>
</dbReference>
<protein>
    <submittedName>
        <fullName evidence="2">Erythrocyte membrane protein 1, EMP1, exon 2</fullName>
    </submittedName>
</protein>
<dbReference type="Pfam" id="PF15445">
    <property type="entry name" value="ATS"/>
    <property type="match status" value="1"/>
</dbReference>
<feature type="non-terminal residue" evidence="2">
    <location>
        <position position="1"/>
    </location>
</feature>
<accession>A0A060RML4</accession>
<dbReference type="Gene3D" id="1.10.1900.40">
    <property type="entry name" value="Acidic terminal segments, variant surface antigen of PfEMP1"/>
    <property type="match status" value="2"/>
</dbReference>
<evidence type="ECO:0000313" key="2">
    <source>
        <dbReference type="EMBL" id="CDO61981.1"/>
    </source>
</evidence>
<dbReference type="InterPro" id="IPR029211">
    <property type="entry name" value="PfEMP1_ATS"/>
</dbReference>
<reference evidence="2" key="2">
    <citation type="submission" date="2014-05" db="EMBL/GenBank/DDBJ databases">
        <title>The genome sequences of chimpanzee malaria parasites reveal the path to human adaptation.</title>
        <authorList>
            <person name="Otto T.D."/>
            <person name="Rayner J.C."/>
            <person name="Boehme U."/>
            <person name="Pain A."/>
            <person name="Spottiswoode N."/>
            <person name="Sanders M."/>
            <person name="Quail M."/>
            <person name="Ollomo B."/>
            <person name="Renaud F."/>
            <person name="Thomas A.W."/>
            <person name="Prugnolle F."/>
            <person name="Conway D.J."/>
            <person name="Newbold C."/>
            <person name="Berriman M."/>
        </authorList>
    </citation>
    <scope>NUCLEOTIDE SEQUENCE [LARGE SCALE GENOMIC DNA]</scope>
    <source>
        <strain evidence="2">CDC</strain>
    </source>
</reference>
<name>A0A060RML4_PLARE</name>
<proteinExistence type="predicted"/>
<reference evidence="2" key="1">
    <citation type="submission" date="2014-01" db="EMBL/GenBank/DDBJ databases">
        <authorList>
            <person name="Aslett M."/>
        </authorList>
    </citation>
    <scope>NUCLEOTIDE SEQUENCE</scope>
    <source>
        <strain evidence="2">CDC</strain>
    </source>
</reference>
<feature type="domain" description="Plasmodium falciparum erythrocyte membrane protein 1 acidic terminal segment" evidence="1">
    <location>
        <begin position="1"/>
        <end position="304"/>
    </location>
</feature>